<protein>
    <submittedName>
        <fullName evidence="1">Uncharacterized DUF1501 protein, type 2</fullName>
    </submittedName>
</protein>
<accession>A0A6M5YQ65</accession>
<dbReference type="Proteomes" id="UP000503447">
    <property type="component" value="Chromosome"/>
</dbReference>
<evidence type="ECO:0000313" key="1">
    <source>
        <dbReference type="EMBL" id="QJW96058.1"/>
    </source>
</evidence>
<sequence length="252" mass="26788">MITIRGPVRTRLCDGVDRRDVLRIGALGAAGGATGLSLDNVLRAQEARPAAGDPTFGRARSCILVFLAGGPPQHETFDPKPDAPREIAGAFEPIATSVPGVHISGYLPLHDHPCIGAAVAHLRPSGRPIPAHVCLGEFPRAPFGWGGRGAGAGFLGAPFDPFPLLRSGGETRALDYPVAAPAVTTDVSLERLGQRRDILDRINRRLDRLGTSEAGARLDAIFHRLGSSPETELNDRFGRPSRLCQGKPIHFV</sequence>
<dbReference type="PROSITE" id="PS51318">
    <property type="entry name" value="TAT"/>
    <property type="match status" value="1"/>
</dbReference>
<dbReference type="InterPro" id="IPR006311">
    <property type="entry name" value="TAT_signal"/>
</dbReference>
<keyword evidence="2" id="KW-1185">Reference proteome</keyword>
<evidence type="ECO:0000313" key="2">
    <source>
        <dbReference type="Proteomes" id="UP000503447"/>
    </source>
</evidence>
<name>A0A6M5YQ65_9BACT</name>
<dbReference type="EMBL" id="CP053452">
    <property type="protein sequence ID" value="QJW96058.1"/>
    <property type="molecule type" value="Genomic_DNA"/>
</dbReference>
<proteinExistence type="predicted"/>
<dbReference type="InterPro" id="IPR010869">
    <property type="entry name" value="DUF1501"/>
</dbReference>
<dbReference type="KEGG" id="ftj:FTUN_3612"/>
<organism evidence="1 2">
    <name type="scientific">Frigoriglobus tundricola</name>
    <dbReference type="NCBI Taxonomy" id="2774151"/>
    <lineage>
        <taxon>Bacteria</taxon>
        <taxon>Pseudomonadati</taxon>
        <taxon>Planctomycetota</taxon>
        <taxon>Planctomycetia</taxon>
        <taxon>Gemmatales</taxon>
        <taxon>Gemmataceae</taxon>
        <taxon>Frigoriglobus</taxon>
    </lineage>
</organism>
<dbReference type="AlphaFoldDB" id="A0A6M5YQ65"/>
<gene>
    <name evidence="1" type="ORF">FTUN_3612</name>
</gene>
<reference evidence="2" key="1">
    <citation type="submission" date="2020-05" db="EMBL/GenBank/DDBJ databases">
        <title>Frigoriglobus tundricola gen. nov., sp. nov., a psychrotolerant cellulolytic planctomycete of the family Gemmataceae with two divergent copies of 16S rRNA gene.</title>
        <authorList>
            <person name="Kulichevskaya I.S."/>
            <person name="Ivanova A.A."/>
            <person name="Naumoff D.G."/>
            <person name="Beletsky A.V."/>
            <person name="Rijpstra W.I.C."/>
            <person name="Sinninghe Damste J.S."/>
            <person name="Mardanov A.V."/>
            <person name="Ravin N.V."/>
            <person name="Dedysh S.N."/>
        </authorList>
    </citation>
    <scope>NUCLEOTIDE SEQUENCE [LARGE SCALE GENOMIC DNA]</scope>
    <source>
        <strain evidence="2">PL17</strain>
    </source>
</reference>
<dbReference type="Pfam" id="PF07394">
    <property type="entry name" value="DUF1501"/>
    <property type="match status" value="1"/>
</dbReference>